<dbReference type="EMBL" id="KE747810">
    <property type="protein sequence ID" value="RMZ67609.1"/>
    <property type="molecule type" value="Genomic_DNA"/>
</dbReference>
<gene>
    <name evidence="4" type="ORF">GMOD_00001559</name>
</gene>
<evidence type="ECO:0000313" key="5">
    <source>
        <dbReference type="Proteomes" id="UP000265663"/>
    </source>
</evidence>
<dbReference type="AlphaFoldDB" id="A0A3M7LZK5"/>
<accession>A0A3M7LZK5</accession>
<reference evidence="4 5" key="1">
    <citation type="journal article" date="2014" name="PLoS ONE">
        <title>De novo Genome Assembly of the Fungal Plant Pathogen Pyrenophora semeniperda.</title>
        <authorList>
            <person name="Soliai M.M."/>
            <person name="Meyer S.E."/>
            <person name="Udall J.A."/>
            <person name="Elzinga D.E."/>
            <person name="Hermansen R.A."/>
            <person name="Bodily P.M."/>
            <person name="Hart A.A."/>
            <person name="Coleman C.E."/>
        </authorList>
    </citation>
    <scope>NUCLEOTIDE SEQUENCE [LARGE SCALE GENOMIC DNA]</scope>
    <source>
        <strain evidence="4 5">CCB06</strain>
        <tissue evidence="4">Mycelium</tissue>
    </source>
</reference>
<comment type="similarity">
    <text evidence="2">Belongs to the ustYa family.</text>
</comment>
<proteinExistence type="inferred from homology"/>
<protein>
    <submittedName>
        <fullName evidence="4">Tat pathway signal sequence</fullName>
    </submittedName>
</protein>
<dbReference type="OrthoDB" id="3687641at2759"/>
<name>A0A3M7LZK5_9PLEO</name>
<evidence type="ECO:0000256" key="1">
    <source>
        <dbReference type="ARBA" id="ARBA00004685"/>
    </source>
</evidence>
<evidence type="ECO:0000256" key="3">
    <source>
        <dbReference type="SAM" id="MobiDB-lite"/>
    </source>
</evidence>
<organism evidence="4 5">
    <name type="scientific">Pyrenophora seminiperda CCB06</name>
    <dbReference type="NCBI Taxonomy" id="1302712"/>
    <lineage>
        <taxon>Eukaryota</taxon>
        <taxon>Fungi</taxon>
        <taxon>Dikarya</taxon>
        <taxon>Ascomycota</taxon>
        <taxon>Pezizomycotina</taxon>
        <taxon>Dothideomycetes</taxon>
        <taxon>Pleosporomycetidae</taxon>
        <taxon>Pleosporales</taxon>
        <taxon>Pleosporineae</taxon>
        <taxon>Pleosporaceae</taxon>
        <taxon>Pyrenophora</taxon>
    </lineage>
</organism>
<dbReference type="InterPro" id="IPR021765">
    <property type="entry name" value="UstYa-like"/>
</dbReference>
<evidence type="ECO:0000313" key="4">
    <source>
        <dbReference type="EMBL" id="RMZ67609.1"/>
    </source>
</evidence>
<evidence type="ECO:0000256" key="2">
    <source>
        <dbReference type="ARBA" id="ARBA00035112"/>
    </source>
</evidence>
<dbReference type="PANTHER" id="PTHR33365">
    <property type="entry name" value="YALI0B05434P"/>
    <property type="match status" value="1"/>
</dbReference>
<comment type="pathway">
    <text evidence="1">Mycotoxin biosynthesis.</text>
</comment>
<dbReference type="PANTHER" id="PTHR33365:SF4">
    <property type="entry name" value="CYCLOCHLOROTINE BIOSYNTHESIS PROTEIN O"/>
    <property type="match status" value="1"/>
</dbReference>
<keyword evidence="5" id="KW-1185">Reference proteome</keyword>
<dbReference type="Pfam" id="PF11807">
    <property type="entry name" value="UstYa"/>
    <property type="match status" value="1"/>
</dbReference>
<sequence length="209" mass="23774">MSPPYSPSPSHNIHNVLFSINSTYAAPPNADTQADWEKLLPRGRGFVQFPGLMAKGETRAVAVFCELRCLYDLRTSYFRTAYALSKLQYQHSLPHHQHQHSPLPSRSDHPSIPPSSPFHPNPYLESLLADKKHAHGPEHITHCFEYLRQALMCASDTNLEDTVEREVDGERRGVEGDAWGTRRVCRDFEGVKEWAERWRVGTRDEGGIV</sequence>
<dbReference type="Proteomes" id="UP000265663">
    <property type="component" value="Unassembled WGS sequence"/>
</dbReference>
<dbReference type="GO" id="GO:0043386">
    <property type="term" value="P:mycotoxin biosynthetic process"/>
    <property type="evidence" value="ECO:0007669"/>
    <property type="project" value="InterPro"/>
</dbReference>
<feature type="region of interest" description="Disordered" evidence="3">
    <location>
        <begin position="93"/>
        <end position="117"/>
    </location>
</feature>